<name>A0A1H7B9H9_9BACL</name>
<accession>A0A1H7B9H9</accession>
<dbReference type="Gene3D" id="3.30.428.10">
    <property type="entry name" value="HIT-like"/>
    <property type="match status" value="1"/>
</dbReference>
<evidence type="ECO:0000259" key="2">
    <source>
        <dbReference type="PROSITE" id="PS51084"/>
    </source>
</evidence>
<dbReference type="InterPro" id="IPR052908">
    <property type="entry name" value="AP-4-A_phosphorylase"/>
</dbReference>
<dbReference type="EMBL" id="FNZF01000006">
    <property type="protein sequence ID" value="SEJ74349.1"/>
    <property type="molecule type" value="Genomic_DNA"/>
</dbReference>
<dbReference type="SUPFAM" id="SSF54197">
    <property type="entry name" value="HIT-like"/>
    <property type="match status" value="1"/>
</dbReference>
<dbReference type="AlphaFoldDB" id="A0A1H7B9H9"/>
<feature type="domain" description="HIT" evidence="2">
    <location>
        <begin position="7"/>
        <end position="113"/>
    </location>
</feature>
<organism evidence="3 4">
    <name type="scientific">Bhargavaea ginsengi</name>
    <dbReference type="NCBI Taxonomy" id="426757"/>
    <lineage>
        <taxon>Bacteria</taxon>
        <taxon>Bacillati</taxon>
        <taxon>Bacillota</taxon>
        <taxon>Bacilli</taxon>
        <taxon>Bacillales</taxon>
        <taxon>Caryophanaceae</taxon>
        <taxon>Bhargavaea</taxon>
    </lineage>
</organism>
<evidence type="ECO:0000313" key="3">
    <source>
        <dbReference type="EMBL" id="SEJ74349.1"/>
    </source>
</evidence>
<dbReference type="PANTHER" id="PTHR42997:SF1">
    <property type="entry name" value="AP-4-A PHOSPHORYLASE"/>
    <property type="match status" value="1"/>
</dbReference>
<protein>
    <submittedName>
        <fullName evidence="3">Diadenosine tetraphosphate (Ap4A) hydrolase</fullName>
    </submittedName>
</protein>
<evidence type="ECO:0000256" key="1">
    <source>
        <dbReference type="PROSITE-ProRule" id="PRU00464"/>
    </source>
</evidence>
<dbReference type="InterPro" id="IPR011146">
    <property type="entry name" value="HIT-like"/>
</dbReference>
<dbReference type="Pfam" id="PF01230">
    <property type="entry name" value="HIT"/>
    <property type="match status" value="1"/>
</dbReference>
<reference evidence="4" key="1">
    <citation type="submission" date="2016-10" db="EMBL/GenBank/DDBJ databases">
        <authorList>
            <person name="Varghese N."/>
            <person name="Submissions S."/>
        </authorList>
    </citation>
    <scope>NUCLEOTIDE SEQUENCE [LARGE SCALE GENOMIC DNA]</scope>
    <source>
        <strain evidence="4">CGMCC 1.6763</strain>
    </source>
</reference>
<gene>
    <name evidence="3" type="ORF">SAMN04488127_2655</name>
</gene>
<dbReference type="InterPro" id="IPR036265">
    <property type="entry name" value="HIT-like_sf"/>
</dbReference>
<keyword evidence="3" id="KW-0378">Hydrolase</keyword>
<dbReference type="PROSITE" id="PS51084">
    <property type="entry name" value="HIT_2"/>
    <property type="match status" value="1"/>
</dbReference>
<feature type="short sequence motif" description="Histidine triad motif" evidence="1">
    <location>
        <begin position="98"/>
        <end position="102"/>
    </location>
</feature>
<sequence length="135" mass="15207">MSEAVCPFCDLEMMDGQQVILENRLCLFLQTPQEVLQGSGVIVPVAHRETVFDLTPEEWGATQELLAEAKELLDRKFSPSGYNVGWNAGKSGGQHIMHAHLHVIPRFEDEPFAGKGIRHWLKSRDNRRSGPADQR</sequence>
<dbReference type="STRING" id="426757.SAMN04488127_2655"/>
<dbReference type="PANTHER" id="PTHR42997">
    <property type="entry name" value="HIT FAMILY HYDROLASE"/>
    <property type="match status" value="1"/>
</dbReference>
<dbReference type="RefSeq" id="WP_407640880.1">
    <property type="nucleotide sequence ID" value="NZ_FNZF01000006.1"/>
</dbReference>
<keyword evidence="4" id="KW-1185">Reference proteome</keyword>
<evidence type="ECO:0000313" key="4">
    <source>
        <dbReference type="Proteomes" id="UP000199200"/>
    </source>
</evidence>
<dbReference type="GO" id="GO:0016787">
    <property type="term" value="F:hydrolase activity"/>
    <property type="evidence" value="ECO:0007669"/>
    <property type="project" value="UniProtKB-KW"/>
</dbReference>
<dbReference type="Proteomes" id="UP000199200">
    <property type="component" value="Unassembled WGS sequence"/>
</dbReference>
<proteinExistence type="predicted"/>